<dbReference type="EC" id="3.4.21.-" evidence="11"/>
<dbReference type="EMBL" id="ML978123">
    <property type="protein sequence ID" value="KAF2101532.1"/>
    <property type="molecule type" value="Genomic_DNA"/>
</dbReference>
<dbReference type="GO" id="GO:0042720">
    <property type="term" value="C:mitochondrial inner membrane peptidase complex"/>
    <property type="evidence" value="ECO:0007669"/>
    <property type="project" value="InterPro"/>
</dbReference>
<dbReference type="InterPro" id="IPR019533">
    <property type="entry name" value="Peptidase_S26"/>
</dbReference>
<evidence type="ECO:0000259" key="13">
    <source>
        <dbReference type="Pfam" id="PF10502"/>
    </source>
</evidence>
<evidence type="ECO:0000256" key="9">
    <source>
        <dbReference type="ARBA" id="ARBA00023136"/>
    </source>
</evidence>
<dbReference type="PROSITE" id="PS00761">
    <property type="entry name" value="SPASE_I_3"/>
    <property type="match status" value="1"/>
</dbReference>
<evidence type="ECO:0000256" key="12">
    <source>
        <dbReference type="SAM" id="SignalP"/>
    </source>
</evidence>
<evidence type="ECO:0000256" key="4">
    <source>
        <dbReference type="ARBA" id="ARBA00022692"/>
    </source>
</evidence>
<feature type="domain" description="Peptidase S26" evidence="13">
    <location>
        <begin position="13"/>
        <end position="189"/>
    </location>
</feature>
<sequence length="225" mass="25021">MGIGIHLWRLTVFGCCIISINDHVLQVAAITGDSMAPTLSPTYHETGEEDLVLITKFRKTPQRVDSSTTKAWNINHIKRGDVIFFWTPMNNTEKLSVKRVVGLPGDTVVPEKRVRYGAGYKGVDEADTALDVARDLVKNGGKIGGPDTVIIPYNHVWVEGDNSDKSMDSRDYGPISLALMTGKARYVMWPWHRAGPVVTELVKTKTKTKITPGVFRPPVPKEYME</sequence>
<keyword evidence="3 11" id="KW-0645">Protease</keyword>
<comment type="subcellular location">
    <subcellularLocation>
        <location evidence="1">Mitochondrion inner membrane</location>
        <topology evidence="1">Single-pass membrane protein</topology>
    </subcellularLocation>
</comment>
<evidence type="ECO:0000313" key="15">
    <source>
        <dbReference type="Proteomes" id="UP000799772"/>
    </source>
</evidence>
<keyword evidence="7" id="KW-1133">Transmembrane helix</keyword>
<evidence type="ECO:0000256" key="1">
    <source>
        <dbReference type="ARBA" id="ARBA00004434"/>
    </source>
</evidence>
<evidence type="ECO:0000256" key="3">
    <source>
        <dbReference type="ARBA" id="ARBA00022670"/>
    </source>
</evidence>
<dbReference type="OrthoDB" id="9996127at2759"/>
<evidence type="ECO:0000256" key="10">
    <source>
        <dbReference type="PIRSR" id="PIRSR600223-1"/>
    </source>
</evidence>
<dbReference type="CDD" id="cd06530">
    <property type="entry name" value="S26_SPase_I"/>
    <property type="match status" value="1"/>
</dbReference>
<feature type="signal peptide" evidence="12">
    <location>
        <begin position="1"/>
        <end position="22"/>
    </location>
</feature>
<keyword evidence="6 11" id="KW-0378">Hydrolase</keyword>
<dbReference type="AlphaFoldDB" id="A0A9P4MBL7"/>
<protein>
    <recommendedName>
        <fullName evidence="11">Mitochondrial inner membrane protease subunit</fullName>
        <ecNumber evidence="11">3.4.21.-</ecNumber>
    </recommendedName>
</protein>
<dbReference type="InterPro" id="IPR036286">
    <property type="entry name" value="LexA/Signal_pep-like_sf"/>
</dbReference>
<evidence type="ECO:0000256" key="11">
    <source>
        <dbReference type="RuleBase" id="RU362041"/>
    </source>
</evidence>
<proteinExistence type="inferred from homology"/>
<keyword evidence="9" id="KW-0472">Membrane</keyword>
<dbReference type="PRINTS" id="PR00727">
    <property type="entry name" value="LEADERPTASE"/>
</dbReference>
<evidence type="ECO:0000256" key="2">
    <source>
        <dbReference type="ARBA" id="ARBA00007066"/>
    </source>
</evidence>
<keyword evidence="12" id="KW-0732">Signal</keyword>
<feature type="active site" evidence="10">
    <location>
        <position position="98"/>
    </location>
</feature>
<evidence type="ECO:0000313" key="14">
    <source>
        <dbReference type="EMBL" id="KAF2101532.1"/>
    </source>
</evidence>
<evidence type="ECO:0000256" key="6">
    <source>
        <dbReference type="ARBA" id="ARBA00022801"/>
    </source>
</evidence>
<dbReference type="GO" id="GO:0006465">
    <property type="term" value="P:signal peptide processing"/>
    <property type="evidence" value="ECO:0007669"/>
    <property type="project" value="InterPro"/>
</dbReference>
<dbReference type="NCBIfam" id="TIGR02227">
    <property type="entry name" value="sigpep_I_bact"/>
    <property type="match status" value="1"/>
</dbReference>
<keyword evidence="4" id="KW-0812">Transmembrane</keyword>
<comment type="caution">
    <text evidence="14">The sequence shown here is derived from an EMBL/GenBank/DDBJ whole genome shotgun (WGS) entry which is preliminary data.</text>
</comment>
<keyword evidence="5 11" id="KW-0999">Mitochondrion inner membrane</keyword>
<evidence type="ECO:0000256" key="7">
    <source>
        <dbReference type="ARBA" id="ARBA00022989"/>
    </source>
</evidence>
<dbReference type="Pfam" id="PF10502">
    <property type="entry name" value="Peptidase_S26"/>
    <property type="match status" value="1"/>
</dbReference>
<keyword evidence="8 11" id="KW-0496">Mitochondrion</keyword>
<dbReference type="GO" id="GO:0006627">
    <property type="term" value="P:protein processing involved in protein targeting to mitochondrion"/>
    <property type="evidence" value="ECO:0007669"/>
    <property type="project" value="InterPro"/>
</dbReference>
<dbReference type="PANTHER" id="PTHR46041">
    <property type="entry name" value="MITOCHONDRIAL INNER MEMBRANE PROTEASE SUBUNIT 2"/>
    <property type="match status" value="1"/>
</dbReference>
<accession>A0A9P4MBL7</accession>
<dbReference type="SUPFAM" id="SSF51306">
    <property type="entry name" value="LexA/Signal peptidase"/>
    <property type="match status" value="1"/>
</dbReference>
<gene>
    <name evidence="14" type="ORF">NA57DRAFT_34129</name>
</gene>
<dbReference type="GO" id="GO:0004252">
    <property type="term" value="F:serine-type endopeptidase activity"/>
    <property type="evidence" value="ECO:0007669"/>
    <property type="project" value="InterPro"/>
</dbReference>
<organism evidence="14 15">
    <name type="scientific">Rhizodiscina lignyota</name>
    <dbReference type="NCBI Taxonomy" id="1504668"/>
    <lineage>
        <taxon>Eukaryota</taxon>
        <taxon>Fungi</taxon>
        <taxon>Dikarya</taxon>
        <taxon>Ascomycota</taxon>
        <taxon>Pezizomycotina</taxon>
        <taxon>Dothideomycetes</taxon>
        <taxon>Pleosporomycetidae</taxon>
        <taxon>Aulographales</taxon>
        <taxon>Rhizodiscinaceae</taxon>
        <taxon>Rhizodiscina</taxon>
    </lineage>
</organism>
<reference evidence="14" key="1">
    <citation type="journal article" date="2020" name="Stud. Mycol.">
        <title>101 Dothideomycetes genomes: a test case for predicting lifestyles and emergence of pathogens.</title>
        <authorList>
            <person name="Haridas S."/>
            <person name="Albert R."/>
            <person name="Binder M."/>
            <person name="Bloem J."/>
            <person name="Labutti K."/>
            <person name="Salamov A."/>
            <person name="Andreopoulos B."/>
            <person name="Baker S."/>
            <person name="Barry K."/>
            <person name="Bills G."/>
            <person name="Bluhm B."/>
            <person name="Cannon C."/>
            <person name="Castanera R."/>
            <person name="Culley D."/>
            <person name="Daum C."/>
            <person name="Ezra D."/>
            <person name="Gonzalez J."/>
            <person name="Henrissat B."/>
            <person name="Kuo A."/>
            <person name="Liang C."/>
            <person name="Lipzen A."/>
            <person name="Lutzoni F."/>
            <person name="Magnuson J."/>
            <person name="Mondo S."/>
            <person name="Nolan M."/>
            <person name="Ohm R."/>
            <person name="Pangilinan J."/>
            <person name="Park H.-J."/>
            <person name="Ramirez L."/>
            <person name="Alfaro M."/>
            <person name="Sun H."/>
            <person name="Tritt A."/>
            <person name="Yoshinaga Y."/>
            <person name="Zwiers L.-H."/>
            <person name="Turgeon B."/>
            <person name="Goodwin S."/>
            <person name="Spatafora J."/>
            <person name="Crous P."/>
            <person name="Grigoriev I."/>
        </authorList>
    </citation>
    <scope>NUCLEOTIDE SEQUENCE</scope>
    <source>
        <strain evidence="14">CBS 133067</strain>
    </source>
</reference>
<evidence type="ECO:0000256" key="8">
    <source>
        <dbReference type="ARBA" id="ARBA00023128"/>
    </source>
</evidence>
<keyword evidence="15" id="KW-1185">Reference proteome</keyword>
<name>A0A9P4MBL7_9PEZI</name>
<dbReference type="PANTHER" id="PTHR46041:SF2">
    <property type="entry name" value="MITOCHONDRIAL INNER MEMBRANE PROTEASE SUBUNIT 2"/>
    <property type="match status" value="1"/>
</dbReference>
<comment type="similarity">
    <text evidence="2">Belongs to the peptidase S26 family. IMP2 subfamily.</text>
</comment>
<feature type="active site" evidence="10">
    <location>
        <position position="34"/>
    </location>
</feature>
<dbReference type="Proteomes" id="UP000799772">
    <property type="component" value="Unassembled WGS sequence"/>
</dbReference>
<dbReference type="InterPro" id="IPR037730">
    <property type="entry name" value="IMP2"/>
</dbReference>
<dbReference type="InterPro" id="IPR019758">
    <property type="entry name" value="Pept_S26A_signal_pept_1_CS"/>
</dbReference>
<dbReference type="InterPro" id="IPR000223">
    <property type="entry name" value="Pept_S26A_signal_pept_1"/>
</dbReference>
<dbReference type="Gene3D" id="2.10.109.10">
    <property type="entry name" value="Umud Fragment, subunit A"/>
    <property type="match status" value="1"/>
</dbReference>
<feature type="chain" id="PRO_5040339906" description="Mitochondrial inner membrane protease subunit" evidence="12">
    <location>
        <begin position="23"/>
        <end position="225"/>
    </location>
</feature>
<evidence type="ECO:0000256" key="5">
    <source>
        <dbReference type="ARBA" id="ARBA00022792"/>
    </source>
</evidence>